<dbReference type="InterPro" id="IPR014710">
    <property type="entry name" value="RmlC-like_jellyroll"/>
</dbReference>
<dbReference type="InterPro" id="IPR011051">
    <property type="entry name" value="RmlC_Cupin_sf"/>
</dbReference>
<dbReference type="GO" id="GO:0004475">
    <property type="term" value="F:mannose-1-phosphate guanylyltransferase (GTP) activity"/>
    <property type="evidence" value="ECO:0007669"/>
    <property type="project" value="UniProtKB-EC"/>
</dbReference>
<dbReference type="Gene3D" id="2.60.120.10">
    <property type="entry name" value="Jelly Rolls"/>
    <property type="match status" value="1"/>
</dbReference>
<evidence type="ECO:0000259" key="11">
    <source>
        <dbReference type="Pfam" id="PF22640"/>
    </source>
</evidence>
<evidence type="ECO:0000256" key="8">
    <source>
        <dbReference type="RuleBase" id="RU004190"/>
    </source>
</evidence>
<dbReference type="InterPro" id="IPR005835">
    <property type="entry name" value="NTP_transferase_dom"/>
</dbReference>
<dbReference type="Gene3D" id="3.90.550.10">
    <property type="entry name" value="Spore Coat Polysaccharide Biosynthesis Protein SpsA, Chain A"/>
    <property type="match status" value="1"/>
</dbReference>
<dbReference type="EMBL" id="LR134156">
    <property type="protein sequence ID" value="VEA76344.1"/>
    <property type="molecule type" value="Genomic_DNA"/>
</dbReference>
<evidence type="ECO:0000313" key="13">
    <source>
        <dbReference type="Proteomes" id="UP000275676"/>
    </source>
</evidence>
<proteinExistence type="inferred from homology"/>
<organism evidence="12 13">
    <name type="scientific">Salmonella enterica subsp. arizonae</name>
    <dbReference type="NCBI Taxonomy" id="59203"/>
    <lineage>
        <taxon>Bacteria</taxon>
        <taxon>Pseudomonadati</taxon>
        <taxon>Pseudomonadota</taxon>
        <taxon>Gammaproteobacteria</taxon>
        <taxon>Enterobacterales</taxon>
        <taxon>Enterobacteriaceae</taxon>
        <taxon>Salmonella</taxon>
    </lineage>
</organism>
<dbReference type="PANTHER" id="PTHR46390:SF1">
    <property type="entry name" value="MANNOSE-1-PHOSPHATE GUANYLYLTRANSFERASE"/>
    <property type="match status" value="1"/>
</dbReference>
<feature type="domain" description="Mannose-6-phosphate isomerase type II C-terminal" evidence="10">
    <location>
        <begin position="249"/>
        <end position="361"/>
    </location>
</feature>
<dbReference type="Pfam" id="PF01050">
    <property type="entry name" value="MannoseP_isomer"/>
    <property type="match status" value="1"/>
</dbReference>
<evidence type="ECO:0000256" key="3">
    <source>
        <dbReference type="ARBA" id="ARBA00012387"/>
    </source>
</evidence>
<protein>
    <recommendedName>
        <fullName evidence="3">mannose-1-phosphate guanylyltransferase</fullName>
        <ecNumber evidence="3">2.7.7.13</ecNumber>
    </recommendedName>
</protein>
<dbReference type="InterPro" id="IPR054566">
    <property type="entry name" value="ManC/GMP-like_b-helix"/>
</dbReference>
<dbReference type="GO" id="GO:0005525">
    <property type="term" value="F:GTP binding"/>
    <property type="evidence" value="ECO:0007669"/>
    <property type="project" value="UniProtKB-KW"/>
</dbReference>
<dbReference type="GO" id="GO:0009298">
    <property type="term" value="P:GDP-mannose biosynthetic process"/>
    <property type="evidence" value="ECO:0007669"/>
    <property type="project" value="UniProtKB-UniPathway"/>
</dbReference>
<evidence type="ECO:0000256" key="6">
    <source>
        <dbReference type="ARBA" id="ARBA00023134"/>
    </source>
</evidence>
<dbReference type="SUPFAM" id="SSF53448">
    <property type="entry name" value="Nucleotide-diphospho-sugar transferases"/>
    <property type="match status" value="1"/>
</dbReference>
<dbReference type="InterPro" id="IPR001538">
    <property type="entry name" value="Man6P_isomerase-2_C"/>
</dbReference>
<accession>A0A447R1X7</accession>
<dbReference type="Proteomes" id="UP000275676">
    <property type="component" value="Chromosome"/>
</dbReference>
<dbReference type="PANTHER" id="PTHR46390">
    <property type="entry name" value="MANNOSE-1-PHOSPHATE GUANYLYLTRANSFERASE"/>
    <property type="match status" value="1"/>
</dbReference>
<comment type="catalytic activity">
    <reaction evidence="7">
        <text>alpha-D-mannose 1-phosphate + GTP + H(+) = GDP-alpha-D-mannose + diphosphate</text>
        <dbReference type="Rhea" id="RHEA:15229"/>
        <dbReference type="ChEBI" id="CHEBI:15378"/>
        <dbReference type="ChEBI" id="CHEBI:33019"/>
        <dbReference type="ChEBI" id="CHEBI:37565"/>
        <dbReference type="ChEBI" id="CHEBI:57527"/>
        <dbReference type="ChEBI" id="CHEBI:58409"/>
        <dbReference type="EC" id="2.7.7.13"/>
    </reaction>
</comment>
<dbReference type="Pfam" id="PF00483">
    <property type="entry name" value="NTP_transferase"/>
    <property type="match status" value="1"/>
</dbReference>
<keyword evidence="6" id="KW-0342">GTP-binding</keyword>
<evidence type="ECO:0000259" key="10">
    <source>
        <dbReference type="Pfam" id="PF01050"/>
    </source>
</evidence>
<evidence type="ECO:0000256" key="2">
    <source>
        <dbReference type="ARBA" id="ARBA00006115"/>
    </source>
</evidence>
<evidence type="ECO:0000259" key="9">
    <source>
        <dbReference type="Pfam" id="PF00483"/>
    </source>
</evidence>
<sequence>MVLAADHVIAKENVFCNAIKKAVPIAENGNIVTFGIIPEYAETGYGYIERGALFSVNGNSTETGFYHVKNFVEKPDRLTAEKYISTGNYFWNSGMFMFKASVYLNELKKFRPDIYSVCEQVVSASYRDLDFIRIPEALFKDCPAESIDFAVMEKTEHCILCPIDIGWSDVGSWQSLWDISEKTDEGDVCKGDILTYNTKNNYIYSESALVAAVGVEDIVIVQTKDAILVSKKSDVQDVKKIVEMLKARDRTEYISHHEVFRPWGKFDSIDQGERYKVKKIIVKPGEGLSLRMHHHRSEHWIVLSGTAKVTLDDKTMLITANESIYIPLGATYSLENPGVIPLNLIEVSSGDYLGEDDIVRQKERYRKDN</sequence>
<dbReference type="CDD" id="cd02213">
    <property type="entry name" value="cupin_PMI_typeII_C"/>
    <property type="match status" value="1"/>
</dbReference>
<dbReference type="Pfam" id="PF22640">
    <property type="entry name" value="ManC_GMP_beta-helix"/>
    <property type="match status" value="1"/>
</dbReference>
<evidence type="ECO:0000256" key="1">
    <source>
        <dbReference type="ARBA" id="ARBA00004823"/>
    </source>
</evidence>
<dbReference type="SUPFAM" id="SSF51182">
    <property type="entry name" value="RmlC-like cupins"/>
    <property type="match status" value="1"/>
</dbReference>
<keyword evidence="4 12" id="KW-0548">Nucleotidyltransferase</keyword>
<dbReference type="GO" id="GO:0000271">
    <property type="term" value="P:polysaccharide biosynthetic process"/>
    <property type="evidence" value="ECO:0007669"/>
    <property type="project" value="InterPro"/>
</dbReference>
<comment type="similarity">
    <text evidence="2 8">Belongs to the mannose-6-phosphate isomerase type 2 family.</text>
</comment>
<evidence type="ECO:0000256" key="4">
    <source>
        <dbReference type="ARBA" id="ARBA00022695"/>
    </source>
</evidence>
<feature type="domain" description="Nucleotidyl transferase" evidence="9">
    <location>
        <begin position="1"/>
        <end position="184"/>
    </location>
</feature>
<dbReference type="NCBIfam" id="TIGR01479">
    <property type="entry name" value="GMP_PMI"/>
    <property type="match status" value="1"/>
</dbReference>
<evidence type="ECO:0000313" key="12">
    <source>
        <dbReference type="EMBL" id="VEA76344.1"/>
    </source>
</evidence>
<dbReference type="UniPathway" id="UPA00126">
    <property type="reaction ID" value="UER00930"/>
</dbReference>
<evidence type="ECO:0000256" key="5">
    <source>
        <dbReference type="ARBA" id="ARBA00022741"/>
    </source>
</evidence>
<dbReference type="EC" id="2.7.7.13" evidence="3"/>
<dbReference type="AlphaFoldDB" id="A0A447R1X7"/>
<dbReference type="InterPro" id="IPR006375">
    <property type="entry name" value="Man1P_GuaTrfase/Man6P_Isoase"/>
</dbReference>
<comment type="pathway">
    <text evidence="1">Nucleotide-sugar biosynthesis; GDP-alpha-D-mannose biosynthesis; GDP-alpha-D-mannose from alpha-D-mannose 1-phosphate (GTP route): step 1/1.</text>
</comment>
<reference evidence="12 13" key="1">
    <citation type="submission" date="2018-12" db="EMBL/GenBank/DDBJ databases">
        <authorList>
            <consortium name="Pathogen Informatics"/>
        </authorList>
    </citation>
    <scope>NUCLEOTIDE SEQUENCE [LARGE SCALE GENOMIC DNA]</scope>
    <source>
        <strain evidence="12 13">NCTC10047</strain>
    </source>
</reference>
<evidence type="ECO:0000256" key="7">
    <source>
        <dbReference type="ARBA" id="ARBA00047343"/>
    </source>
</evidence>
<feature type="domain" description="MannoseP isomerase/GMP-like beta-helix" evidence="11">
    <location>
        <begin position="196"/>
        <end position="245"/>
    </location>
</feature>
<dbReference type="InterPro" id="IPR029044">
    <property type="entry name" value="Nucleotide-diphossugar_trans"/>
</dbReference>
<keyword evidence="12" id="KW-0808">Transferase</keyword>
<name>A0A447R1X7_SALER</name>
<dbReference type="InterPro" id="IPR051161">
    <property type="entry name" value="Mannose-6P_isomerase_type2"/>
</dbReference>
<dbReference type="FunFam" id="2.60.120.10:FF:000032">
    <property type="entry name" value="Mannose-1-phosphate guanylyltransferase/mannose-6-phosphate isomerase"/>
    <property type="match status" value="1"/>
</dbReference>
<keyword evidence="5" id="KW-0547">Nucleotide-binding</keyword>
<gene>
    <name evidence="12" type="primary">cpsB</name>
    <name evidence="12" type="ORF">NCTC10047_02213</name>
</gene>